<dbReference type="Proteomes" id="UP000319865">
    <property type="component" value="Unassembled WGS sequence"/>
</dbReference>
<evidence type="ECO:0000259" key="9">
    <source>
        <dbReference type="PROSITE" id="PS51826"/>
    </source>
</evidence>
<dbReference type="Gene3D" id="3.30.559.10">
    <property type="entry name" value="Chloramphenicol acetyltransferase-like domain"/>
    <property type="match status" value="1"/>
</dbReference>
<evidence type="ECO:0000256" key="4">
    <source>
        <dbReference type="ARBA" id="ARBA00022823"/>
    </source>
</evidence>
<dbReference type="GO" id="GO:0016407">
    <property type="term" value="F:acetyltransferase activity"/>
    <property type="evidence" value="ECO:0007669"/>
    <property type="project" value="TreeGrafter"/>
</dbReference>
<evidence type="ECO:0000256" key="2">
    <source>
        <dbReference type="ARBA" id="ARBA00007317"/>
    </source>
</evidence>
<evidence type="ECO:0000256" key="7">
    <source>
        <dbReference type="SAM" id="MobiDB-lite"/>
    </source>
</evidence>
<dbReference type="InterPro" id="IPR036625">
    <property type="entry name" value="E3-bd_dom_sf"/>
</dbReference>
<comment type="similarity">
    <text evidence="2 6">Belongs to the 2-oxoacid dehydrogenase family.</text>
</comment>
<keyword evidence="10" id="KW-0670">Pyruvate</keyword>
<dbReference type="EC" id="2.3.1.-" evidence="6"/>
<dbReference type="PROSITE" id="PS51826">
    <property type="entry name" value="PSBD"/>
    <property type="match status" value="1"/>
</dbReference>
<evidence type="ECO:0000256" key="3">
    <source>
        <dbReference type="ARBA" id="ARBA00022679"/>
    </source>
</evidence>
<dbReference type="PROSITE" id="PS50968">
    <property type="entry name" value="BIOTINYL_LIPOYL"/>
    <property type="match status" value="1"/>
</dbReference>
<comment type="caution">
    <text evidence="10">The sequence shown here is derived from an EMBL/GenBank/DDBJ whole genome shotgun (WGS) entry which is preliminary data.</text>
</comment>
<dbReference type="FunFam" id="3.30.559.10:FF:000007">
    <property type="entry name" value="Dihydrolipoamide acetyltransferase component of pyruvate dehydrogenase complex"/>
    <property type="match status" value="1"/>
</dbReference>
<feature type="domain" description="Lipoyl-binding" evidence="8">
    <location>
        <begin position="2"/>
        <end position="77"/>
    </location>
</feature>
<dbReference type="GO" id="GO:0031405">
    <property type="term" value="F:lipoic acid binding"/>
    <property type="evidence" value="ECO:0007669"/>
    <property type="project" value="TreeGrafter"/>
</dbReference>
<name>A0A543PAA4_9ACTN</name>
<dbReference type="FunFam" id="2.40.50.100:FF:000036">
    <property type="entry name" value="Dihydrolipoamide acetyltransferase component of pyruvate dehydrogenase complex"/>
    <property type="match status" value="1"/>
</dbReference>
<proteinExistence type="inferred from homology"/>
<dbReference type="Pfam" id="PF02817">
    <property type="entry name" value="E3_binding"/>
    <property type="match status" value="1"/>
</dbReference>
<dbReference type="InterPro" id="IPR004167">
    <property type="entry name" value="PSBD"/>
</dbReference>
<keyword evidence="11" id="KW-1185">Reference proteome</keyword>
<dbReference type="EMBL" id="VFQE01000001">
    <property type="protein sequence ID" value="TQN41015.1"/>
    <property type="molecule type" value="Genomic_DNA"/>
</dbReference>
<keyword evidence="3 6" id="KW-0808">Transferase</keyword>
<protein>
    <recommendedName>
        <fullName evidence="6">Dihydrolipoamide acetyltransferase component of pyruvate dehydrogenase complex</fullName>
        <ecNumber evidence="6">2.3.1.-</ecNumber>
    </recommendedName>
</protein>
<dbReference type="InterPro" id="IPR011053">
    <property type="entry name" value="Single_hybrid_motif"/>
</dbReference>
<comment type="cofactor">
    <cofactor evidence="1 6">
        <name>(R)-lipoate</name>
        <dbReference type="ChEBI" id="CHEBI:83088"/>
    </cofactor>
</comment>
<evidence type="ECO:0000256" key="1">
    <source>
        <dbReference type="ARBA" id="ARBA00001938"/>
    </source>
</evidence>
<dbReference type="Pfam" id="PF00364">
    <property type="entry name" value="Biotin_lipoyl"/>
    <property type="match status" value="1"/>
</dbReference>
<dbReference type="AlphaFoldDB" id="A0A543PAA4"/>
<evidence type="ECO:0000256" key="5">
    <source>
        <dbReference type="ARBA" id="ARBA00023315"/>
    </source>
</evidence>
<keyword evidence="5 6" id="KW-0012">Acyltransferase</keyword>
<accession>A0A543PAA4</accession>
<dbReference type="PANTHER" id="PTHR43178:SF5">
    <property type="entry name" value="LIPOAMIDE ACYLTRANSFERASE COMPONENT OF BRANCHED-CHAIN ALPHA-KETO ACID DEHYDROGENASE COMPLEX, MITOCHONDRIAL"/>
    <property type="match status" value="1"/>
</dbReference>
<dbReference type="Gene3D" id="2.40.50.100">
    <property type="match status" value="1"/>
</dbReference>
<keyword evidence="4 6" id="KW-0450">Lipoyl</keyword>
<dbReference type="Gene3D" id="4.10.320.10">
    <property type="entry name" value="E3-binding domain"/>
    <property type="match status" value="1"/>
</dbReference>
<feature type="region of interest" description="Disordered" evidence="7">
    <location>
        <begin position="117"/>
        <end position="169"/>
    </location>
</feature>
<feature type="domain" description="Peripheral subunit-binding (PSBD)" evidence="9">
    <location>
        <begin position="214"/>
        <end position="251"/>
    </location>
</feature>
<gene>
    <name evidence="10" type="ORF">FHU33_0367</name>
</gene>
<dbReference type="InterPro" id="IPR050743">
    <property type="entry name" value="2-oxoacid_DH_E2_comp"/>
</dbReference>
<dbReference type="PANTHER" id="PTHR43178">
    <property type="entry name" value="DIHYDROLIPOAMIDE ACETYLTRANSFERASE COMPONENT OF PYRUVATE DEHYDROGENASE COMPLEX"/>
    <property type="match status" value="1"/>
</dbReference>
<dbReference type="SUPFAM" id="SSF47005">
    <property type="entry name" value="Peripheral subunit-binding domain of 2-oxo acid dehydrogenase complex"/>
    <property type="match status" value="1"/>
</dbReference>
<dbReference type="RefSeq" id="WP_246063210.1">
    <property type="nucleotide sequence ID" value="NZ_VFQE01000001.1"/>
</dbReference>
<dbReference type="SUPFAM" id="SSF51230">
    <property type="entry name" value="Single hybrid motif"/>
    <property type="match status" value="1"/>
</dbReference>
<evidence type="ECO:0000313" key="11">
    <source>
        <dbReference type="Proteomes" id="UP000319865"/>
    </source>
</evidence>
<feature type="compositionally biased region" description="Low complexity" evidence="7">
    <location>
        <begin position="139"/>
        <end position="154"/>
    </location>
</feature>
<dbReference type="InterPro" id="IPR003016">
    <property type="entry name" value="2-oxoA_DH_lipoyl-BS"/>
</dbReference>
<sequence length="498" mass="50637">MLKQFKLPDVGEGLTEGEILQWLVAVGDTVTVNQPLCEVETAKAAVELPSPFAGTVTELLFEAGTMVDVGTPIITIDTSGGSVPAAAPAPEPAAGAPVAEAEPAAGLIGGSAPGGRTAVLVGYGPRTTEARRRPRRVDAPAAGGASPEAPLPGADYGSGGGTHPPLLATAPDAGTKPVRHGGLEVGRQAEAHALRGDAAASGGAAPGRGRLRPLAKPPVRKYAKDLGVDLAAVTGTGNGGVITRADVDAVASPEPGAVMAMNAPPGGGEQRIPIKGVRKHTAAAMVASAFTAPHVTEFLTVDVTRTMKLRTRLAQRPELAGVKVSPLLFVAKALLLAVRRHPMVNSSWDEAAQEIVVKDYVNLGIAAATPRGLVVPNIKDAGRLSLPELAGALADLTATAREGKTAPADMSGGTITITNVGVFGVDTGTPILNPGESAILAFGAVREMAWVHKGRVVPRQVTQLALSFDHRIVDGELGSRFLADIGALLHDPGAALAF</sequence>
<dbReference type="InterPro" id="IPR001078">
    <property type="entry name" value="2-oxoacid_DH_actylTfrase"/>
</dbReference>
<dbReference type="InterPro" id="IPR023213">
    <property type="entry name" value="CAT-like_dom_sf"/>
</dbReference>
<dbReference type="Pfam" id="PF00198">
    <property type="entry name" value="2-oxoacid_dh"/>
    <property type="match status" value="1"/>
</dbReference>
<evidence type="ECO:0000256" key="6">
    <source>
        <dbReference type="RuleBase" id="RU003423"/>
    </source>
</evidence>
<dbReference type="GO" id="GO:0005737">
    <property type="term" value="C:cytoplasm"/>
    <property type="evidence" value="ECO:0007669"/>
    <property type="project" value="TreeGrafter"/>
</dbReference>
<dbReference type="CDD" id="cd06849">
    <property type="entry name" value="lipoyl_domain"/>
    <property type="match status" value="1"/>
</dbReference>
<evidence type="ECO:0000313" key="10">
    <source>
        <dbReference type="EMBL" id="TQN41015.1"/>
    </source>
</evidence>
<dbReference type="SUPFAM" id="SSF52777">
    <property type="entry name" value="CoA-dependent acyltransferases"/>
    <property type="match status" value="1"/>
</dbReference>
<organism evidence="10 11">
    <name type="scientific">Blastococcus colisei</name>
    <dbReference type="NCBI Taxonomy" id="1564162"/>
    <lineage>
        <taxon>Bacteria</taxon>
        <taxon>Bacillati</taxon>
        <taxon>Actinomycetota</taxon>
        <taxon>Actinomycetes</taxon>
        <taxon>Geodermatophilales</taxon>
        <taxon>Geodermatophilaceae</taxon>
        <taxon>Blastococcus</taxon>
    </lineage>
</organism>
<dbReference type="PROSITE" id="PS00189">
    <property type="entry name" value="LIPOYL"/>
    <property type="match status" value="1"/>
</dbReference>
<dbReference type="InterPro" id="IPR000089">
    <property type="entry name" value="Biotin_lipoyl"/>
</dbReference>
<reference evidence="10 11" key="1">
    <citation type="submission" date="2019-06" db="EMBL/GenBank/DDBJ databases">
        <title>Sequencing the genomes of 1000 actinobacteria strains.</title>
        <authorList>
            <person name="Klenk H.-P."/>
        </authorList>
    </citation>
    <scope>NUCLEOTIDE SEQUENCE [LARGE SCALE GENOMIC DNA]</scope>
    <source>
        <strain evidence="10 11">DSM 46837</strain>
    </source>
</reference>
<evidence type="ECO:0000259" key="8">
    <source>
        <dbReference type="PROSITE" id="PS50968"/>
    </source>
</evidence>